<gene>
    <name evidence="1" type="ORF">KPL71_009322</name>
</gene>
<sequence length="399" mass="44225">MERLKDCMEELLKFTLSSHIDETLDFDLGISSKFCTNPLQDDPNDAVSPSTSFDFDSDEYSLQGVPLHPLDKRLALALCRSVNCGAFCRTYKKVALMNEECFLEQKEEEWSQLILNKGSSDLVDILKAVEFELHVQEPFFSFIKDGLKTVEGRCAISDYNSIGPGSVILLNKCMMLKVQSVCHYDSFSEMLEAESLVKVLPGVKTIEEGVQIYRKFYTEEKERSNGVLAICISKMATQPYVTLASILSGLGYVGIQSLLGLSHTAGTISDALPPPRSALLSSFMLPFKPNPLLNVDLPPPDSNKNRLAMDVIGPLIAYCCWLNVHIVQPHGIVFEIRVADGYGARWSEDGSKIVQLCAVVHQIVWECVRVKLPLGVGPTALEVDTHPVAHLRCTPDQLP</sequence>
<reference evidence="2" key="1">
    <citation type="journal article" date="2023" name="Hortic. Res.">
        <title>A chromosome-level phased genome enabling allele-level studies in sweet orange: a case study on citrus Huanglongbing tolerance.</title>
        <authorList>
            <person name="Wu B."/>
            <person name="Yu Q."/>
            <person name="Deng Z."/>
            <person name="Duan Y."/>
            <person name="Luo F."/>
            <person name="Gmitter F. Jr."/>
        </authorList>
    </citation>
    <scope>NUCLEOTIDE SEQUENCE [LARGE SCALE GENOMIC DNA]</scope>
    <source>
        <strain evidence="2">cv. Valencia</strain>
    </source>
</reference>
<organism evidence="1 2">
    <name type="scientific">Citrus sinensis</name>
    <name type="common">Sweet orange</name>
    <name type="synonym">Citrus aurantium var. sinensis</name>
    <dbReference type="NCBI Taxonomy" id="2711"/>
    <lineage>
        <taxon>Eukaryota</taxon>
        <taxon>Viridiplantae</taxon>
        <taxon>Streptophyta</taxon>
        <taxon>Embryophyta</taxon>
        <taxon>Tracheophyta</taxon>
        <taxon>Spermatophyta</taxon>
        <taxon>Magnoliopsida</taxon>
        <taxon>eudicotyledons</taxon>
        <taxon>Gunneridae</taxon>
        <taxon>Pentapetalae</taxon>
        <taxon>rosids</taxon>
        <taxon>malvids</taxon>
        <taxon>Sapindales</taxon>
        <taxon>Rutaceae</taxon>
        <taxon>Aurantioideae</taxon>
        <taxon>Citrus</taxon>
    </lineage>
</organism>
<accession>A0ACB8MCD0</accession>
<evidence type="ECO:0000313" key="1">
    <source>
        <dbReference type="EMBL" id="KAH9783464.1"/>
    </source>
</evidence>
<comment type="caution">
    <text evidence="1">The sequence shown here is derived from an EMBL/GenBank/DDBJ whole genome shotgun (WGS) entry which is preliminary data.</text>
</comment>
<dbReference type="Proteomes" id="UP000829398">
    <property type="component" value="Chromosome 3"/>
</dbReference>
<proteinExistence type="predicted"/>
<keyword evidence="2" id="KW-1185">Reference proteome</keyword>
<protein>
    <submittedName>
        <fullName evidence="1">ASCH domain-containing protein</fullName>
    </submittedName>
</protein>
<evidence type="ECO:0000313" key="2">
    <source>
        <dbReference type="Proteomes" id="UP000829398"/>
    </source>
</evidence>
<name>A0ACB8MCD0_CITSI</name>
<dbReference type="EMBL" id="CM039172">
    <property type="protein sequence ID" value="KAH9783464.1"/>
    <property type="molecule type" value="Genomic_DNA"/>
</dbReference>